<dbReference type="Pfam" id="PF00209">
    <property type="entry name" value="SNF"/>
    <property type="match status" value="1"/>
</dbReference>
<keyword evidence="5" id="KW-0769">Symport</keyword>
<proteinExistence type="evidence at transcript level"/>
<keyword evidence="4 8" id="KW-0812">Transmembrane</keyword>
<evidence type="ECO:0000256" key="6">
    <source>
        <dbReference type="ARBA" id="ARBA00022989"/>
    </source>
</evidence>
<organism evidence="9">
    <name type="scientific">Apis cerana</name>
    <name type="common">Indian honeybee</name>
    <dbReference type="NCBI Taxonomy" id="7461"/>
    <lineage>
        <taxon>Eukaryota</taxon>
        <taxon>Metazoa</taxon>
        <taxon>Ecdysozoa</taxon>
        <taxon>Arthropoda</taxon>
        <taxon>Hexapoda</taxon>
        <taxon>Insecta</taxon>
        <taxon>Pterygota</taxon>
        <taxon>Neoptera</taxon>
        <taxon>Endopterygota</taxon>
        <taxon>Hymenoptera</taxon>
        <taxon>Apocrita</taxon>
        <taxon>Aculeata</taxon>
        <taxon>Apoidea</taxon>
        <taxon>Anthophila</taxon>
        <taxon>Apidae</taxon>
        <taxon>Apis</taxon>
    </lineage>
</organism>
<reference evidence="9" key="1">
    <citation type="submission" date="2011-11" db="EMBL/GenBank/DDBJ databases">
        <title>Decoding the brain transcriptome of the Eastern honeybee (Apis cerana) based on pyrosequencing.</title>
        <authorList>
            <person name="Sun L."/>
            <person name="Zheng H."/>
            <person name="Wang Y."/>
            <person name="Xie X."/>
            <person name="Zhu Y."/>
            <person name="Gu W."/>
            <person name="Wang S."/>
        </authorList>
    </citation>
    <scope>NUCLEOTIDE SEQUENCE</scope>
    <source>
        <tissue evidence="9">Brain</tissue>
    </source>
</reference>
<dbReference type="SUPFAM" id="SSF161070">
    <property type="entry name" value="SNF-like"/>
    <property type="match status" value="1"/>
</dbReference>
<dbReference type="GO" id="GO:0005886">
    <property type="term" value="C:plasma membrane"/>
    <property type="evidence" value="ECO:0007669"/>
    <property type="project" value="TreeGrafter"/>
</dbReference>
<keyword evidence="6 8" id="KW-1133">Transmembrane helix</keyword>
<comment type="similarity">
    <text evidence="2">Belongs to the sodium:neurotransmitter symporter (SNF) (TC 2.A.22) family.</text>
</comment>
<dbReference type="InterPro" id="IPR037272">
    <property type="entry name" value="SNS_sf"/>
</dbReference>
<evidence type="ECO:0000256" key="8">
    <source>
        <dbReference type="SAM" id="Phobius"/>
    </source>
</evidence>
<keyword evidence="7 8" id="KW-0472">Membrane</keyword>
<feature type="transmembrane region" description="Helical" evidence="8">
    <location>
        <begin position="15"/>
        <end position="38"/>
    </location>
</feature>
<dbReference type="PROSITE" id="PS50267">
    <property type="entry name" value="NA_NEUROTRAN_SYMP_3"/>
    <property type="match status" value="1"/>
</dbReference>
<evidence type="ECO:0000313" key="9">
    <source>
        <dbReference type="EMBL" id="AEY60349.1"/>
    </source>
</evidence>
<feature type="transmembrane region" description="Helical" evidence="8">
    <location>
        <begin position="97"/>
        <end position="121"/>
    </location>
</feature>
<evidence type="ECO:0000256" key="4">
    <source>
        <dbReference type="ARBA" id="ARBA00022692"/>
    </source>
</evidence>
<sequence>MVTNGGVYIFQLMDFYSASGMSILWVCFFQTIAISWIFGAKKFCDCIHQMMGIRLNNFWYICWVVFAPVIMAFIFVFQCVQYKPLRYGNNYEYPTWAEVIGVCLSLSSMIWIPVYAIYYVVVTPGSIKENILKGLKPNIKSHPKLPKGEKSAVIPMSESSAGLITKNNSFLSQT</sequence>
<dbReference type="GO" id="GO:0035725">
    <property type="term" value="P:sodium ion transmembrane transport"/>
    <property type="evidence" value="ECO:0007669"/>
    <property type="project" value="TreeGrafter"/>
</dbReference>
<dbReference type="GO" id="GO:0006865">
    <property type="term" value="P:amino acid transport"/>
    <property type="evidence" value="ECO:0007669"/>
    <property type="project" value="TreeGrafter"/>
</dbReference>
<dbReference type="PANTHER" id="PTHR11616:SF254">
    <property type="entry name" value="TRANSPORTER"/>
    <property type="match status" value="1"/>
</dbReference>
<evidence type="ECO:0000256" key="5">
    <source>
        <dbReference type="ARBA" id="ARBA00022847"/>
    </source>
</evidence>
<dbReference type="AlphaFoldDB" id="V9IJ29"/>
<dbReference type="InterPro" id="IPR000175">
    <property type="entry name" value="Na/ntran_symport"/>
</dbReference>
<evidence type="ECO:0000256" key="7">
    <source>
        <dbReference type="ARBA" id="ARBA00023136"/>
    </source>
</evidence>
<dbReference type="GO" id="GO:0015293">
    <property type="term" value="F:symporter activity"/>
    <property type="evidence" value="ECO:0007669"/>
    <property type="project" value="UniProtKB-KW"/>
</dbReference>
<protein>
    <submittedName>
        <fullName evidence="9">Sodium-and chloride-dependent GABA transporter 1</fullName>
    </submittedName>
</protein>
<keyword evidence="3" id="KW-0813">Transport</keyword>
<comment type="subcellular location">
    <subcellularLocation>
        <location evidence="1">Membrane</location>
        <topology evidence="1">Multi-pass membrane protein</topology>
    </subcellularLocation>
</comment>
<name>V9IJ29_APICE</name>
<evidence type="ECO:0000256" key="1">
    <source>
        <dbReference type="ARBA" id="ARBA00004141"/>
    </source>
</evidence>
<dbReference type="PRINTS" id="PR00176">
    <property type="entry name" value="NANEUSMPORT"/>
</dbReference>
<dbReference type="PANTHER" id="PTHR11616">
    <property type="entry name" value="SODIUM/CHLORIDE DEPENDENT TRANSPORTER"/>
    <property type="match status" value="1"/>
</dbReference>
<dbReference type="EMBL" id="JR047190">
    <property type="protein sequence ID" value="AEY60349.1"/>
    <property type="molecule type" value="mRNA"/>
</dbReference>
<feature type="transmembrane region" description="Helical" evidence="8">
    <location>
        <begin position="58"/>
        <end position="77"/>
    </location>
</feature>
<evidence type="ECO:0000256" key="2">
    <source>
        <dbReference type="ARBA" id="ARBA00006459"/>
    </source>
</evidence>
<evidence type="ECO:0000256" key="3">
    <source>
        <dbReference type="ARBA" id="ARBA00022448"/>
    </source>
</evidence>
<accession>V9IJ29</accession>
<gene>
    <name evidence="9" type="ORF">ACCB08411</name>
</gene>